<gene>
    <name evidence="7" type="ORF">BB561_001996</name>
</gene>
<dbReference type="SMART" id="SM00066">
    <property type="entry name" value="GAL4"/>
    <property type="match status" value="1"/>
</dbReference>
<feature type="domain" description="Zn(2)-C6 fungal-type" evidence="6">
    <location>
        <begin position="19"/>
        <end position="49"/>
    </location>
</feature>
<dbReference type="CDD" id="cd12148">
    <property type="entry name" value="fungal_TF_MHR"/>
    <property type="match status" value="1"/>
</dbReference>
<dbReference type="InterPro" id="IPR001138">
    <property type="entry name" value="Zn2Cys6_DnaBD"/>
</dbReference>
<evidence type="ECO:0000256" key="3">
    <source>
        <dbReference type="ARBA" id="ARBA00023015"/>
    </source>
</evidence>
<dbReference type="STRING" id="133385.A0A2T9YSE1"/>
<dbReference type="PROSITE" id="PS00463">
    <property type="entry name" value="ZN2_CY6_FUNGAL_1"/>
    <property type="match status" value="1"/>
</dbReference>
<protein>
    <recommendedName>
        <fullName evidence="6">Zn(2)-C6 fungal-type domain-containing protein</fullName>
    </recommendedName>
</protein>
<evidence type="ECO:0000256" key="1">
    <source>
        <dbReference type="ARBA" id="ARBA00004123"/>
    </source>
</evidence>
<evidence type="ECO:0000313" key="7">
    <source>
        <dbReference type="EMBL" id="PVU95174.1"/>
    </source>
</evidence>
<keyword evidence="2" id="KW-0479">Metal-binding</keyword>
<accession>A0A2T9YSE1</accession>
<proteinExistence type="predicted"/>
<dbReference type="PANTHER" id="PTHR47338:SF5">
    <property type="entry name" value="ZN(II)2CYS6 TRANSCRIPTION FACTOR (EUROFUNG)"/>
    <property type="match status" value="1"/>
</dbReference>
<keyword evidence="5" id="KW-0539">Nucleus</keyword>
<dbReference type="InterPro" id="IPR036864">
    <property type="entry name" value="Zn2-C6_fun-type_DNA-bd_sf"/>
</dbReference>
<dbReference type="PROSITE" id="PS50048">
    <property type="entry name" value="ZN2_CY6_FUNGAL_2"/>
    <property type="match status" value="1"/>
</dbReference>
<evidence type="ECO:0000313" key="8">
    <source>
        <dbReference type="Proteomes" id="UP000245383"/>
    </source>
</evidence>
<keyword evidence="3" id="KW-0805">Transcription regulation</keyword>
<dbReference type="OrthoDB" id="39175at2759"/>
<dbReference type="Proteomes" id="UP000245383">
    <property type="component" value="Unassembled WGS sequence"/>
</dbReference>
<sequence length="660" mass="74091">MDSASKPKNEELPIRLLISCDMCRQRKVKCDGLKPSCGRCSKMNVNCHYSPITERRRTRKIPSGLKSIDSYQGNTSLTEVLDIHKEINELLDRLKNISVNSATLEPLPTIKEAQENCDFQSNISTPCPELNDSFSENCDQFDTEYLDSIFNKIDSLKAKQYIYSFFKSYHSYLTGFYYSSDLELYLLSQFEHRASLPLLCAIFAGGSLYLAKKNEKSQHTEYYTDFKIFYNHLKNQISNILESSSAESIITLNILSIIETKLGIEGLYQSLALRLCIRLGLDKPSNPYNSNFKSVFWSTLLLDSLSFWKNGENPSIDYTNIDLNSSTYIGNLALLILKTSKISYSNSLSNAGHLLSLSDHSSQALVKLDLWYKTLPAAVSFNKIEINDQLSLINDGQAELQLASKIFIHSLYHTLVIILSRNYTSEIWTVNSSLESGSSHNSLLRSMHPICERSIISAGIISNIITLARNIDSFCQFYGLATCVYIAGLVYVECIKSNSLNNATNQDLLNKHIDFLKKLGNKHLAEKLLIQAQIALQASSIDDFSQSSKTNINTLDNFLTSGAAKFDQNSLYNGTDINLNLGINLDTDMTSKTECITTLFPIGGKETEYQPQFNSNFSDVCSTVINAEHAENQIFKDLMNFSSLDKADIDEITSCAFSNI</sequence>
<dbReference type="GO" id="GO:0005634">
    <property type="term" value="C:nucleus"/>
    <property type="evidence" value="ECO:0007669"/>
    <property type="project" value="UniProtKB-SubCell"/>
</dbReference>
<evidence type="ECO:0000256" key="5">
    <source>
        <dbReference type="ARBA" id="ARBA00023242"/>
    </source>
</evidence>
<evidence type="ECO:0000259" key="6">
    <source>
        <dbReference type="PROSITE" id="PS50048"/>
    </source>
</evidence>
<comment type="caution">
    <text evidence="7">The sequence shown here is derived from an EMBL/GenBank/DDBJ whole genome shotgun (WGS) entry which is preliminary data.</text>
</comment>
<comment type="subcellular location">
    <subcellularLocation>
        <location evidence="1">Nucleus</location>
    </subcellularLocation>
</comment>
<dbReference type="PANTHER" id="PTHR47338">
    <property type="entry name" value="ZN(II)2CYS6 TRANSCRIPTION FACTOR (EUROFUNG)-RELATED"/>
    <property type="match status" value="1"/>
</dbReference>
<dbReference type="AlphaFoldDB" id="A0A2T9YSE1"/>
<dbReference type="GO" id="GO:0000981">
    <property type="term" value="F:DNA-binding transcription factor activity, RNA polymerase II-specific"/>
    <property type="evidence" value="ECO:0007669"/>
    <property type="project" value="InterPro"/>
</dbReference>
<name>A0A2T9YSE1_9FUNG</name>
<keyword evidence="8" id="KW-1185">Reference proteome</keyword>
<dbReference type="EMBL" id="MBFR01000063">
    <property type="protein sequence ID" value="PVU95174.1"/>
    <property type="molecule type" value="Genomic_DNA"/>
</dbReference>
<dbReference type="Gene3D" id="4.10.240.10">
    <property type="entry name" value="Zn(2)-C6 fungal-type DNA-binding domain"/>
    <property type="match status" value="1"/>
</dbReference>
<dbReference type="InterPro" id="IPR050815">
    <property type="entry name" value="TF_fung"/>
</dbReference>
<dbReference type="GO" id="GO:0008270">
    <property type="term" value="F:zinc ion binding"/>
    <property type="evidence" value="ECO:0007669"/>
    <property type="project" value="InterPro"/>
</dbReference>
<keyword evidence="4" id="KW-0804">Transcription</keyword>
<dbReference type="Pfam" id="PF00172">
    <property type="entry name" value="Zn_clus"/>
    <property type="match status" value="1"/>
</dbReference>
<reference evidence="7 8" key="1">
    <citation type="journal article" date="2018" name="MBio">
        <title>Comparative Genomics Reveals the Core Gene Toolbox for the Fungus-Insect Symbiosis.</title>
        <authorList>
            <person name="Wang Y."/>
            <person name="Stata M."/>
            <person name="Wang W."/>
            <person name="Stajich J.E."/>
            <person name="White M.M."/>
            <person name="Moncalvo J.M."/>
        </authorList>
    </citation>
    <scope>NUCLEOTIDE SEQUENCE [LARGE SCALE GENOMIC DNA]</scope>
    <source>
        <strain evidence="7 8">SWE-8-4</strain>
    </source>
</reference>
<dbReference type="SUPFAM" id="SSF57701">
    <property type="entry name" value="Zn2/Cys6 DNA-binding domain"/>
    <property type="match status" value="1"/>
</dbReference>
<organism evidence="7 8">
    <name type="scientific">Smittium simulii</name>
    <dbReference type="NCBI Taxonomy" id="133385"/>
    <lineage>
        <taxon>Eukaryota</taxon>
        <taxon>Fungi</taxon>
        <taxon>Fungi incertae sedis</taxon>
        <taxon>Zoopagomycota</taxon>
        <taxon>Kickxellomycotina</taxon>
        <taxon>Harpellomycetes</taxon>
        <taxon>Harpellales</taxon>
        <taxon>Legeriomycetaceae</taxon>
        <taxon>Smittium</taxon>
    </lineage>
</organism>
<evidence type="ECO:0000256" key="4">
    <source>
        <dbReference type="ARBA" id="ARBA00023163"/>
    </source>
</evidence>
<evidence type="ECO:0000256" key="2">
    <source>
        <dbReference type="ARBA" id="ARBA00022723"/>
    </source>
</evidence>
<dbReference type="CDD" id="cd00067">
    <property type="entry name" value="GAL4"/>
    <property type="match status" value="1"/>
</dbReference>